<protein>
    <submittedName>
        <fullName evidence="1">Uncharacterized protein</fullName>
    </submittedName>
</protein>
<name>A0A8S0YAX1_9GAMM</name>
<dbReference type="Proteomes" id="UP000494216">
    <property type="component" value="Unassembled WGS sequence"/>
</dbReference>
<gene>
    <name evidence="1" type="ORF">METHB2_80024</name>
</gene>
<evidence type="ECO:0000313" key="2">
    <source>
        <dbReference type="Proteomes" id="UP000494216"/>
    </source>
</evidence>
<comment type="caution">
    <text evidence="1">The sequence shown here is derived from an EMBL/GenBank/DDBJ whole genome shotgun (WGS) entry which is preliminary data.</text>
</comment>
<proteinExistence type="predicted"/>
<organism evidence="1 2">
    <name type="scientific">Candidatus Methylobacter favarea</name>
    <dbReference type="NCBI Taxonomy" id="2707345"/>
    <lineage>
        <taxon>Bacteria</taxon>
        <taxon>Pseudomonadati</taxon>
        <taxon>Pseudomonadota</taxon>
        <taxon>Gammaproteobacteria</taxon>
        <taxon>Methylococcales</taxon>
        <taxon>Methylococcaceae</taxon>
        <taxon>Methylobacter</taxon>
    </lineage>
</organism>
<evidence type="ECO:0000313" key="1">
    <source>
        <dbReference type="EMBL" id="CAA9892707.1"/>
    </source>
</evidence>
<accession>A0A8S0YAX1</accession>
<keyword evidence="2" id="KW-1185">Reference proteome</keyword>
<dbReference type="EMBL" id="CADCXN010000113">
    <property type="protein sequence ID" value="CAA9892707.1"/>
    <property type="molecule type" value="Genomic_DNA"/>
</dbReference>
<reference evidence="1 2" key="1">
    <citation type="submission" date="2020-02" db="EMBL/GenBank/DDBJ databases">
        <authorList>
            <person name="Hogendoorn C."/>
        </authorList>
    </citation>
    <scope>NUCLEOTIDE SEQUENCE [LARGE SCALE GENOMIC DNA]</scope>
    <source>
        <strain evidence="1">METHB21</strain>
    </source>
</reference>
<sequence>MNAFRLIRQMVPEDKNDLFILGEARQRIYGSKVVLSQCGIKIIGRSRKLRVNYRTTEQIRRGAVSLLNGILFERL</sequence>
<dbReference type="AlphaFoldDB" id="A0A8S0YAX1"/>